<dbReference type="Pfam" id="PF13193">
    <property type="entry name" value="AMP-binding_C"/>
    <property type="match status" value="1"/>
</dbReference>
<dbReference type="InterPro" id="IPR000873">
    <property type="entry name" value="AMP-dep_synth/lig_dom"/>
</dbReference>
<keyword evidence="4" id="KW-0436">Ligase</keyword>
<comment type="similarity">
    <text evidence="1">Belongs to the ATP-dependent AMP-binding enzyme family.</text>
</comment>
<dbReference type="SUPFAM" id="SSF56801">
    <property type="entry name" value="Acetyl-CoA synthetase-like"/>
    <property type="match status" value="1"/>
</dbReference>
<protein>
    <submittedName>
        <fullName evidence="4">Long-chain fatty acid--CoA ligase</fullName>
    </submittedName>
</protein>
<dbReference type="Gene3D" id="3.40.50.12780">
    <property type="entry name" value="N-terminal domain of ligase-like"/>
    <property type="match status" value="1"/>
</dbReference>
<dbReference type="PROSITE" id="PS00455">
    <property type="entry name" value="AMP_BINDING"/>
    <property type="match status" value="1"/>
</dbReference>
<dbReference type="InterPro" id="IPR042099">
    <property type="entry name" value="ANL_N_sf"/>
</dbReference>
<organism evidence="4 5">
    <name type="scientific">Candidatus Paraluminiphilus aquimaris</name>
    <dbReference type="NCBI Taxonomy" id="2518994"/>
    <lineage>
        <taxon>Bacteria</taxon>
        <taxon>Pseudomonadati</taxon>
        <taxon>Pseudomonadota</taxon>
        <taxon>Gammaproteobacteria</taxon>
        <taxon>Cellvibrionales</taxon>
        <taxon>Halieaceae</taxon>
        <taxon>Candidatus Paraluminiphilus</taxon>
    </lineage>
</organism>
<proteinExistence type="inferred from homology"/>
<feature type="domain" description="AMP-binding enzyme C-terminal" evidence="3">
    <location>
        <begin position="413"/>
        <end position="486"/>
    </location>
</feature>
<dbReference type="CDD" id="cd05941">
    <property type="entry name" value="MCS"/>
    <property type="match status" value="1"/>
</dbReference>
<dbReference type="PANTHER" id="PTHR43201">
    <property type="entry name" value="ACYL-COA SYNTHETASE"/>
    <property type="match status" value="1"/>
</dbReference>
<keyword evidence="5" id="KW-1185">Reference proteome</keyword>
<dbReference type="PANTHER" id="PTHR43201:SF8">
    <property type="entry name" value="ACYL-COA SYNTHETASE FAMILY MEMBER 3"/>
    <property type="match status" value="1"/>
</dbReference>
<dbReference type="RefSeq" id="WP_279240980.1">
    <property type="nucleotide sequence ID" value="NZ_CP036501.1"/>
</dbReference>
<reference evidence="4 5" key="1">
    <citation type="submission" date="2019-02" db="EMBL/GenBank/DDBJ databases">
        <title>Halieaceae_genomes.</title>
        <authorList>
            <person name="Li S.-H."/>
        </authorList>
    </citation>
    <scope>NUCLEOTIDE SEQUENCE [LARGE SCALE GENOMIC DNA]</scope>
    <source>
        <strain evidence="4 5">JH123</strain>
    </source>
</reference>
<dbReference type="EMBL" id="CP036501">
    <property type="protein sequence ID" value="UZP74528.1"/>
    <property type="molecule type" value="Genomic_DNA"/>
</dbReference>
<dbReference type="GO" id="GO:0016874">
    <property type="term" value="F:ligase activity"/>
    <property type="evidence" value="ECO:0007669"/>
    <property type="project" value="UniProtKB-KW"/>
</dbReference>
<evidence type="ECO:0000259" key="2">
    <source>
        <dbReference type="Pfam" id="PF00501"/>
    </source>
</evidence>
<sequence>MMTESFSWFPSLEERGSATALIDREQSISYDALNQSVDRVIAGLLNAADSLDEERVAFLYPASFDYAALIIGVVAAGGIAVPLSVHASADELSHCLSVAGVKRLLLPDALRTPALDTVCDQLGVAQLSVEALPDADRPSALPLKAEQGALIVFTSGTTGKPKAVVHTVESVSAMITSLIEAWGWLETDHIPLFLPLHHVHGIVNILLCALWRGASVDLHARFDAERICSNVALGRYSVFMAVPTIYVKLIAHIKTLEHDRQTQVTQGFARMRLNVSGSAACPVPLFEEWEGLTSQRFLERYGMTELGMALSNPYRGDRRPGHVGQPLPGVKIKRVDESGNDILDDATPGELAVKSQTAFREYWGNVTSTDRAFADGWFLTGDIAVIDEGAYRILGRASIDIIKSGGFKLSALEIEATLLEHPNVSEVAVIGVPDHEWGELVACALVLHEQVSQESLIEWARERMSAYKVPRKWHFTDALPRNALGKVTKPSLRSWF</sequence>
<dbReference type="InterPro" id="IPR025110">
    <property type="entry name" value="AMP-bd_C"/>
</dbReference>
<gene>
    <name evidence="4" type="ORF">E0F26_07155</name>
</gene>
<dbReference type="InterPro" id="IPR045851">
    <property type="entry name" value="AMP-bd_C_sf"/>
</dbReference>
<evidence type="ECO:0000256" key="1">
    <source>
        <dbReference type="ARBA" id="ARBA00006432"/>
    </source>
</evidence>
<feature type="domain" description="AMP-dependent synthetase/ligase" evidence="2">
    <location>
        <begin position="13"/>
        <end position="363"/>
    </location>
</feature>
<evidence type="ECO:0000313" key="4">
    <source>
        <dbReference type="EMBL" id="UZP74528.1"/>
    </source>
</evidence>
<dbReference type="Pfam" id="PF00501">
    <property type="entry name" value="AMP-binding"/>
    <property type="match status" value="1"/>
</dbReference>
<dbReference type="Gene3D" id="3.30.300.30">
    <property type="match status" value="1"/>
</dbReference>
<dbReference type="InterPro" id="IPR020845">
    <property type="entry name" value="AMP-binding_CS"/>
</dbReference>
<accession>A0ABY6Q6I9</accession>
<evidence type="ECO:0000313" key="5">
    <source>
        <dbReference type="Proteomes" id="UP001317963"/>
    </source>
</evidence>
<name>A0ABY6Q6I9_9GAMM</name>
<dbReference type="Proteomes" id="UP001317963">
    <property type="component" value="Chromosome"/>
</dbReference>
<evidence type="ECO:0000259" key="3">
    <source>
        <dbReference type="Pfam" id="PF13193"/>
    </source>
</evidence>